<comment type="caution">
    <text evidence="9">The sequence shown here is derived from an EMBL/GenBank/DDBJ whole genome shotgun (WGS) entry which is preliminary data.</text>
</comment>
<comment type="subcellular location">
    <subcellularLocation>
        <location evidence="1">Cell membrane</location>
        <topology evidence="1">Multi-pass membrane protein</topology>
    </subcellularLocation>
</comment>
<feature type="non-terminal residue" evidence="9">
    <location>
        <position position="116"/>
    </location>
</feature>
<evidence type="ECO:0000256" key="6">
    <source>
        <dbReference type="ARBA" id="ARBA00023065"/>
    </source>
</evidence>
<evidence type="ECO:0000256" key="3">
    <source>
        <dbReference type="ARBA" id="ARBA00022475"/>
    </source>
</evidence>
<keyword evidence="4 8" id="KW-0812">Transmembrane</keyword>
<evidence type="ECO:0000313" key="10">
    <source>
        <dbReference type="Proteomes" id="UP000703674"/>
    </source>
</evidence>
<keyword evidence="5 8" id="KW-1133">Transmembrane helix</keyword>
<protein>
    <submittedName>
        <fullName evidence="9">ATPase</fullName>
    </submittedName>
</protein>
<evidence type="ECO:0000256" key="4">
    <source>
        <dbReference type="ARBA" id="ARBA00022692"/>
    </source>
</evidence>
<keyword evidence="2" id="KW-0813">Transport</keyword>
<evidence type="ECO:0000313" key="9">
    <source>
        <dbReference type="EMBL" id="NJW55447.1"/>
    </source>
</evidence>
<keyword evidence="7 8" id="KW-0472">Membrane</keyword>
<keyword evidence="6" id="KW-0406">Ion transport</keyword>
<dbReference type="PANTHER" id="PTHR32024">
    <property type="entry name" value="TRK SYSTEM POTASSIUM UPTAKE PROTEIN TRKG-RELATED"/>
    <property type="match status" value="1"/>
</dbReference>
<feature type="transmembrane region" description="Helical" evidence="8">
    <location>
        <begin position="12"/>
        <end position="31"/>
    </location>
</feature>
<dbReference type="InterPro" id="IPR003445">
    <property type="entry name" value="Cat_transpt"/>
</dbReference>
<keyword evidence="3" id="KW-1003">Cell membrane</keyword>
<organism evidence="9 10">
    <name type="scientific">Salinimicrobium oceani</name>
    <dbReference type="NCBI Taxonomy" id="2722702"/>
    <lineage>
        <taxon>Bacteria</taxon>
        <taxon>Pseudomonadati</taxon>
        <taxon>Bacteroidota</taxon>
        <taxon>Flavobacteriia</taxon>
        <taxon>Flavobacteriales</taxon>
        <taxon>Flavobacteriaceae</taxon>
        <taxon>Salinimicrobium</taxon>
    </lineage>
</organism>
<dbReference type="Pfam" id="PF02386">
    <property type="entry name" value="TrkH"/>
    <property type="match status" value="1"/>
</dbReference>
<dbReference type="RefSeq" id="WP_317172390.1">
    <property type="nucleotide sequence ID" value="NZ_JAAVJR010001160.1"/>
</dbReference>
<feature type="transmembrane region" description="Helical" evidence="8">
    <location>
        <begin position="72"/>
        <end position="96"/>
    </location>
</feature>
<keyword evidence="10" id="KW-1185">Reference proteome</keyword>
<sequence length="116" mass="12792">LNYNRELLNPAQLFIASFLGMIILGTLLLMLPRATHEGISALDALFTATSAVCVTGLIVVDTGTYFTDQGQTIILILIQLGGLGIMTFASYFSYFFRGKSSYEHQIMLKDMTNSEK</sequence>
<proteinExistence type="predicted"/>
<evidence type="ECO:0000256" key="5">
    <source>
        <dbReference type="ARBA" id="ARBA00022989"/>
    </source>
</evidence>
<dbReference type="Proteomes" id="UP000703674">
    <property type="component" value="Unassembled WGS sequence"/>
</dbReference>
<name>A0ABX1D5U5_9FLAO</name>
<dbReference type="EMBL" id="JAAVJR010001160">
    <property type="protein sequence ID" value="NJW55447.1"/>
    <property type="molecule type" value="Genomic_DNA"/>
</dbReference>
<dbReference type="PANTHER" id="PTHR32024:SF1">
    <property type="entry name" value="KTR SYSTEM POTASSIUM UPTAKE PROTEIN B"/>
    <property type="match status" value="1"/>
</dbReference>
<evidence type="ECO:0000256" key="8">
    <source>
        <dbReference type="SAM" id="Phobius"/>
    </source>
</evidence>
<evidence type="ECO:0000256" key="2">
    <source>
        <dbReference type="ARBA" id="ARBA00022448"/>
    </source>
</evidence>
<feature type="non-terminal residue" evidence="9">
    <location>
        <position position="1"/>
    </location>
</feature>
<reference evidence="9 10" key="1">
    <citation type="submission" date="2020-03" db="EMBL/GenBank/DDBJ databases">
        <title>Salinimicrobium sp. nov, isolated from SCS.</title>
        <authorList>
            <person name="Cao W.R."/>
        </authorList>
    </citation>
    <scope>NUCLEOTIDE SEQUENCE [LARGE SCALE GENOMIC DNA]</scope>
    <source>
        <strain evidence="10">J15B91</strain>
    </source>
</reference>
<evidence type="ECO:0000256" key="1">
    <source>
        <dbReference type="ARBA" id="ARBA00004651"/>
    </source>
</evidence>
<feature type="transmembrane region" description="Helical" evidence="8">
    <location>
        <begin position="38"/>
        <end position="60"/>
    </location>
</feature>
<evidence type="ECO:0000256" key="7">
    <source>
        <dbReference type="ARBA" id="ARBA00023136"/>
    </source>
</evidence>
<gene>
    <name evidence="9" type="ORF">HC175_21260</name>
</gene>
<accession>A0ABX1D5U5</accession>